<reference evidence="1" key="1">
    <citation type="submission" date="2020-08" db="EMBL/GenBank/DDBJ databases">
        <title>Multicomponent nature underlies the extraordinary mechanical properties of spider dragline silk.</title>
        <authorList>
            <person name="Kono N."/>
            <person name="Nakamura H."/>
            <person name="Mori M."/>
            <person name="Yoshida Y."/>
            <person name="Ohtoshi R."/>
            <person name="Malay A.D."/>
            <person name="Moran D.A.P."/>
            <person name="Tomita M."/>
            <person name="Numata K."/>
            <person name="Arakawa K."/>
        </authorList>
    </citation>
    <scope>NUCLEOTIDE SEQUENCE</scope>
</reference>
<dbReference type="SUPFAM" id="SSF56672">
    <property type="entry name" value="DNA/RNA polymerases"/>
    <property type="match status" value="1"/>
</dbReference>
<evidence type="ECO:0000313" key="2">
    <source>
        <dbReference type="Proteomes" id="UP000887013"/>
    </source>
</evidence>
<proteinExistence type="predicted"/>
<organism evidence="1 2">
    <name type="scientific">Nephila pilipes</name>
    <name type="common">Giant wood spider</name>
    <name type="synonym">Nephila maculata</name>
    <dbReference type="NCBI Taxonomy" id="299642"/>
    <lineage>
        <taxon>Eukaryota</taxon>
        <taxon>Metazoa</taxon>
        <taxon>Ecdysozoa</taxon>
        <taxon>Arthropoda</taxon>
        <taxon>Chelicerata</taxon>
        <taxon>Arachnida</taxon>
        <taxon>Araneae</taxon>
        <taxon>Araneomorphae</taxon>
        <taxon>Entelegynae</taxon>
        <taxon>Araneoidea</taxon>
        <taxon>Nephilidae</taxon>
        <taxon>Nephila</taxon>
    </lineage>
</organism>
<keyword evidence="2" id="KW-1185">Reference proteome</keyword>
<protein>
    <submittedName>
        <fullName evidence="1">DUF5641 domain-containing protein</fullName>
    </submittedName>
</protein>
<gene>
    <name evidence="1" type="primary">X975_18993</name>
    <name evidence="1" type="ORF">NPIL_354651</name>
</gene>
<dbReference type="OrthoDB" id="7763418at2759"/>
<dbReference type="InterPro" id="IPR043502">
    <property type="entry name" value="DNA/RNA_pol_sf"/>
</dbReference>
<accession>A0A8X6TRK8</accession>
<dbReference type="PANTHER" id="PTHR47331">
    <property type="entry name" value="PHD-TYPE DOMAIN-CONTAINING PROTEIN"/>
    <property type="match status" value="1"/>
</dbReference>
<evidence type="ECO:0000313" key="1">
    <source>
        <dbReference type="EMBL" id="GFT39462.1"/>
    </source>
</evidence>
<dbReference type="AlphaFoldDB" id="A0A8X6TRK8"/>
<dbReference type="Proteomes" id="UP000887013">
    <property type="component" value="Unassembled WGS sequence"/>
</dbReference>
<dbReference type="EMBL" id="BMAW01109669">
    <property type="protein sequence ID" value="GFT39462.1"/>
    <property type="molecule type" value="Genomic_DNA"/>
</dbReference>
<name>A0A8X6TRK8_NEPPI</name>
<dbReference type="GO" id="GO:0071897">
    <property type="term" value="P:DNA biosynthetic process"/>
    <property type="evidence" value="ECO:0007669"/>
    <property type="project" value="UniProtKB-ARBA"/>
</dbReference>
<comment type="caution">
    <text evidence="1">The sequence shown here is derived from an EMBL/GenBank/DDBJ whole genome shotgun (WGS) entry which is preliminary data.</text>
</comment>
<sequence>MTEIPDTESEEEVGTYYIPYLGVYRPDKCTTKFRVVFNESSKTTLENSLNSLQYNGWVIQEDLFNIMTGFRKQIYAFVADIKQMYRMILIDPTQTKLQRILWREGVSEPVKMHEFKTVTYGTASAPDLANRVLLQLSRYEHENYP</sequence>